<dbReference type="Gene3D" id="1.25.40.20">
    <property type="entry name" value="Ankyrin repeat-containing domain"/>
    <property type="match status" value="2"/>
</dbReference>
<evidence type="ECO:0000256" key="1">
    <source>
        <dbReference type="ARBA" id="ARBA00022737"/>
    </source>
</evidence>
<accession>A0A7S3YVK4</accession>
<name>A0A7S3YVK4_9EUKA</name>
<dbReference type="PANTHER" id="PTHR24188">
    <property type="entry name" value="ANKYRIN REPEAT PROTEIN"/>
    <property type="match status" value="1"/>
</dbReference>
<sequence length="214" mass="23233">MDSDVEGKVLQAACAKNLALLQSLVVQGANVEATDNDGRTALCFSASNGDLDMMQYLIESANANTNARCAQGATILMLGADAGHLGVVRYLVECVKVDINATDDFGLTALMRASLLGHLEVVCFLARHTDMDIQAEDHLGRTALDHARNANRLFRGIGNDEAVKVVEQLTEIIVKKMLERATKALKRDTKGLHMLHPMILNFANEARLKSSKNT</sequence>
<dbReference type="AlphaFoldDB" id="A0A7S3YVK4"/>
<dbReference type="Pfam" id="PF00023">
    <property type="entry name" value="Ank"/>
    <property type="match status" value="1"/>
</dbReference>
<organism evidence="3">
    <name type="scientific">Lotharella globosa</name>
    <dbReference type="NCBI Taxonomy" id="91324"/>
    <lineage>
        <taxon>Eukaryota</taxon>
        <taxon>Sar</taxon>
        <taxon>Rhizaria</taxon>
        <taxon>Cercozoa</taxon>
        <taxon>Chlorarachniophyceae</taxon>
        <taxon>Lotharella</taxon>
    </lineage>
</organism>
<proteinExistence type="predicted"/>
<keyword evidence="2" id="KW-0040">ANK repeat</keyword>
<dbReference type="InterPro" id="IPR002110">
    <property type="entry name" value="Ankyrin_rpt"/>
</dbReference>
<protein>
    <submittedName>
        <fullName evidence="3">Uncharacterized protein</fullName>
    </submittedName>
</protein>
<dbReference type="InterPro" id="IPR036770">
    <property type="entry name" value="Ankyrin_rpt-contain_sf"/>
</dbReference>
<evidence type="ECO:0000313" key="3">
    <source>
        <dbReference type="EMBL" id="CAE0663329.1"/>
    </source>
</evidence>
<evidence type="ECO:0000256" key="2">
    <source>
        <dbReference type="ARBA" id="ARBA00023043"/>
    </source>
</evidence>
<dbReference type="SUPFAM" id="SSF48403">
    <property type="entry name" value="Ankyrin repeat"/>
    <property type="match status" value="1"/>
</dbReference>
<dbReference type="SMART" id="SM00248">
    <property type="entry name" value="ANK"/>
    <property type="match status" value="3"/>
</dbReference>
<dbReference type="EMBL" id="HBIV01020710">
    <property type="protein sequence ID" value="CAE0663329.1"/>
    <property type="molecule type" value="Transcribed_RNA"/>
</dbReference>
<reference evidence="3" key="1">
    <citation type="submission" date="2021-01" db="EMBL/GenBank/DDBJ databases">
        <authorList>
            <person name="Corre E."/>
            <person name="Pelletier E."/>
            <person name="Niang G."/>
            <person name="Scheremetjew M."/>
            <person name="Finn R."/>
            <person name="Kale V."/>
            <person name="Holt S."/>
            <person name="Cochrane G."/>
            <person name="Meng A."/>
            <person name="Brown T."/>
            <person name="Cohen L."/>
        </authorList>
    </citation>
    <scope>NUCLEOTIDE SEQUENCE</scope>
    <source>
        <strain evidence="3">CCCM811</strain>
    </source>
</reference>
<dbReference type="Pfam" id="PF12796">
    <property type="entry name" value="Ank_2"/>
    <property type="match status" value="1"/>
</dbReference>
<dbReference type="PANTHER" id="PTHR24188:SF29">
    <property type="entry name" value="GH09064P"/>
    <property type="match status" value="1"/>
</dbReference>
<keyword evidence="1" id="KW-0677">Repeat</keyword>
<gene>
    <name evidence="3" type="ORF">LGLO00237_LOCUS14931</name>
</gene>